<dbReference type="Proteomes" id="UP001139486">
    <property type="component" value="Unassembled WGS sequence"/>
</dbReference>
<keyword evidence="2" id="KW-1185">Reference proteome</keyword>
<sequence length="197" mass="21820">MSVSEATATIRNLVGGIRAQIAEVDNQITTLEIERNRLRQLAPHTDDIIAVYKRGLDASTAAYRHQLRSHLAAKFGVATAFAEDRMVDPRAQIDVLTIPSKQLDTSAMTSWDAAARARNQPIEINTAALSYFLHDRIEQEIPALVDELHPEARHGTHRADRDAALRKVEQEIAALRTKRTELNAALGDTRRAVAGEL</sequence>
<dbReference type="EMBL" id="JAMLDY010000018">
    <property type="protein sequence ID" value="MCP3735972.1"/>
    <property type="molecule type" value="Genomic_DNA"/>
</dbReference>
<dbReference type="RefSeq" id="WP_254289969.1">
    <property type="nucleotide sequence ID" value="NZ_JAMLDY010000018.1"/>
</dbReference>
<organism evidence="1 2">
    <name type="scientific">Sphingomonas liriopis</name>
    <dbReference type="NCBI Taxonomy" id="2949094"/>
    <lineage>
        <taxon>Bacteria</taxon>
        <taxon>Pseudomonadati</taxon>
        <taxon>Pseudomonadota</taxon>
        <taxon>Alphaproteobacteria</taxon>
        <taxon>Sphingomonadales</taxon>
        <taxon>Sphingomonadaceae</taxon>
        <taxon>Sphingomonas</taxon>
    </lineage>
</organism>
<protein>
    <submittedName>
        <fullName evidence="1">Uncharacterized protein</fullName>
    </submittedName>
</protein>
<dbReference type="AlphaFoldDB" id="A0A9X2KRE6"/>
<proteinExistence type="predicted"/>
<comment type="caution">
    <text evidence="1">The sequence shown here is derived from an EMBL/GenBank/DDBJ whole genome shotgun (WGS) entry which is preliminary data.</text>
</comment>
<evidence type="ECO:0000313" key="2">
    <source>
        <dbReference type="Proteomes" id="UP001139486"/>
    </source>
</evidence>
<gene>
    <name evidence="1" type="ORF">M9979_13950</name>
</gene>
<name>A0A9X2KRE6_9SPHN</name>
<reference evidence="1" key="1">
    <citation type="submission" date="2022-05" db="EMBL/GenBank/DDBJ databases">
        <title>Sphingomonas sp. strain RP10 Genome sequencing and assembly.</title>
        <authorList>
            <person name="Kim I."/>
        </authorList>
    </citation>
    <scope>NUCLEOTIDE SEQUENCE</scope>
    <source>
        <strain evidence="1">RP10</strain>
    </source>
</reference>
<accession>A0A9X2KRE6</accession>
<evidence type="ECO:0000313" key="1">
    <source>
        <dbReference type="EMBL" id="MCP3735972.1"/>
    </source>
</evidence>